<proteinExistence type="predicted"/>
<keyword evidence="4" id="KW-1185">Reference proteome</keyword>
<feature type="transmembrane region" description="Helical" evidence="2">
    <location>
        <begin position="209"/>
        <end position="231"/>
    </location>
</feature>
<dbReference type="AlphaFoldDB" id="A0A545AR68"/>
<dbReference type="RefSeq" id="WP_142705644.1">
    <property type="nucleotide sequence ID" value="NZ_VIRS01000011.1"/>
</dbReference>
<comment type="caution">
    <text evidence="3">The sequence shown here is derived from an EMBL/GenBank/DDBJ whole genome shotgun (WGS) entry which is preliminary data.</text>
</comment>
<dbReference type="EMBL" id="VIRS01000011">
    <property type="protein sequence ID" value="TQS43731.1"/>
    <property type="molecule type" value="Genomic_DNA"/>
</dbReference>
<feature type="compositionally biased region" description="Acidic residues" evidence="1">
    <location>
        <begin position="12"/>
        <end position="25"/>
    </location>
</feature>
<keyword evidence="2" id="KW-1133">Transmembrane helix</keyword>
<keyword evidence="2" id="KW-0472">Membrane</keyword>
<evidence type="ECO:0000256" key="1">
    <source>
        <dbReference type="SAM" id="MobiDB-lite"/>
    </source>
</evidence>
<dbReference type="Proteomes" id="UP000317982">
    <property type="component" value="Unassembled WGS sequence"/>
</dbReference>
<evidence type="ECO:0000256" key="2">
    <source>
        <dbReference type="SAM" id="Phobius"/>
    </source>
</evidence>
<accession>A0A545AR68</accession>
<name>A0A545AR68_9ACTN</name>
<gene>
    <name evidence="3" type="ORF">FL583_16980</name>
</gene>
<reference evidence="3 4" key="1">
    <citation type="submission" date="2019-07" db="EMBL/GenBank/DDBJ databases">
        <title>Cryptosporangium phraense sp. nov., isolated from plant litter.</title>
        <authorList>
            <person name="Suriyachadkun C."/>
        </authorList>
    </citation>
    <scope>NUCLEOTIDE SEQUENCE [LARGE SCALE GENOMIC DNA]</scope>
    <source>
        <strain evidence="3 4">A-T 5661</strain>
    </source>
</reference>
<evidence type="ECO:0000313" key="3">
    <source>
        <dbReference type="EMBL" id="TQS43731.1"/>
    </source>
</evidence>
<feature type="region of interest" description="Disordered" evidence="1">
    <location>
        <begin position="1"/>
        <end position="25"/>
    </location>
</feature>
<evidence type="ECO:0000313" key="4">
    <source>
        <dbReference type="Proteomes" id="UP000317982"/>
    </source>
</evidence>
<sequence length="242" mass="25427">MSTETNPTPAADSDDGWSSDWLDDLTGFDEVTDPADVGQVATPILTSEACRLLDDTEFYAVEDLGSEGTGESRMVPRTDEETAAKVRLSATYAAIATAEAVEALDTSLNRQTDVLTELTQHAVGGLVILGDAAHAQAAFLAEIARTAQASRRDAIDQASAVVDAEYADSASRAGCWSVGALVLAVWAAIGGPRPDWSWLPQNTLPGWLAGAFALVGIALAIGGAAITVLRYGEARYRWSIRG</sequence>
<organism evidence="3 4">
    <name type="scientific">Cryptosporangium phraense</name>
    <dbReference type="NCBI Taxonomy" id="2593070"/>
    <lineage>
        <taxon>Bacteria</taxon>
        <taxon>Bacillati</taxon>
        <taxon>Actinomycetota</taxon>
        <taxon>Actinomycetes</taxon>
        <taxon>Cryptosporangiales</taxon>
        <taxon>Cryptosporangiaceae</taxon>
        <taxon>Cryptosporangium</taxon>
    </lineage>
</organism>
<dbReference type="OrthoDB" id="9913626at2"/>
<protein>
    <submittedName>
        <fullName evidence="3">Uncharacterized protein</fullName>
    </submittedName>
</protein>
<dbReference type="InParanoid" id="A0A545AR68"/>
<keyword evidence="2" id="KW-0812">Transmembrane</keyword>
<feature type="transmembrane region" description="Helical" evidence="2">
    <location>
        <begin position="173"/>
        <end position="189"/>
    </location>
</feature>